<dbReference type="Proteomes" id="UP001165136">
    <property type="component" value="Unassembled WGS sequence"/>
</dbReference>
<keyword evidence="10" id="KW-0670">Pyruvate</keyword>
<evidence type="ECO:0000259" key="9">
    <source>
        <dbReference type="PROSITE" id="PS51826"/>
    </source>
</evidence>
<dbReference type="Pfam" id="PF00198">
    <property type="entry name" value="2-oxoacid_dh"/>
    <property type="match status" value="1"/>
</dbReference>
<name>A0A9W6VL28_9PSEU</name>
<dbReference type="PROSITE" id="PS51826">
    <property type="entry name" value="PSBD"/>
    <property type="match status" value="1"/>
</dbReference>
<dbReference type="InterPro" id="IPR000089">
    <property type="entry name" value="Biotin_lipoyl"/>
</dbReference>
<dbReference type="GO" id="GO:0031405">
    <property type="term" value="F:lipoic acid binding"/>
    <property type="evidence" value="ECO:0007669"/>
    <property type="project" value="TreeGrafter"/>
</dbReference>
<evidence type="ECO:0000313" key="10">
    <source>
        <dbReference type="EMBL" id="GLY71199.1"/>
    </source>
</evidence>
<dbReference type="InterPro" id="IPR003016">
    <property type="entry name" value="2-oxoA_DH_lipoyl-BS"/>
</dbReference>
<proteinExistence type="inferred from homology"/>
<sequence>MPDFLLPDLGEGLTEAEIVRWLVEVGDGIEVDQPVVEVETAKVAVEVPAPFAGTVITRHGEPGQTLAVGTPLITVQPPGGFTEPGVVTAGKGSGNVLIGYGTPGRPARRRRRGTTAVADRPAPPRNARPAVISPLVRKIARDNGVNLAGITGTGPGGIIRRADVEAVLIARTETVTGDRDRRIPLRGLRKTVADKLSTSRREIPEATVWVDADATELLAARAALNAKCPERPVSLLSLLARFTIAGLRRYPELNSRVEGDAIVVLGAVHLGFAAQTSRGLVVPVVSDADRLSTRELAEAIGARTAAAREGTLAPSRLTGGTFTVNNYGVFGVDGSAAIINHPEAAILGIGRITERPWVTGGQVVARKVCQLTLAFDHRVCDGGTAGGFLRFIADCVESPLIALGDL</sequence>
<feature type="domain" description="Lipoyl-binding" evidence="8">
    <location>
        <begin position="1"/>
        <end position="76"/>
    </location>
</feature>
<dbReference type="InterPro" id="IPR036625">
    <property type="entry name" value="E3-bd_dom_sf"/>
</dbReference>
<evidence type="ECO:0000256" key="6">
    <source>
        <dbReference type="RuleBase" id="RU003423"/>
    </source>
</evidence>
<dbReference type="Gene3D" id="4.10.320.10">
    <property type="entry name" value="E3-binding domain"/>
    <property type="match status" value="1"/>
</dbReference>
<evidence type="ECO:0000256" key="4">
    <source>
        <dbReference type="ARBA" id="ARBA00022823"/>
    </source>
</evidence>
<reference evidence="10" key="1">
    <citation type="submission" date="2023-03" db="EMBL/GenBank/DDBJ databases">
        <title>Amycolatopsis taiwanensis NBRC 103393.</title>
        <authorList>
            <person name="Ichikawa N."/>
            <person name="Sato H."/>
            <person name="Tonouchi N."/>
        </authorList>
    </citation>
    <scope>NUCLEOTIDE SEQUENCE</scope>
    <source>
        <strain evidence="10">NBRC 103393</strain>
    </source>
</reference>
<comment type="cofactor">
    <cofactor evidence="1 6">
        <name>(R)-lipoate</name>
        <dbReference type="ChEBI" id="CHEBI:83088"/>
    </cofactor>
</comment>
<evidence type="ECO:0000256" key="3">
    <source>
        <dbReference type="ARBA" id="ARBA00022679"/>
    </source>
</evidence>
<dbReference type="PROSITE" id="PS50968">
    <property type="entry name" value="BIOTINYL_LIPOYL"/>
    <property type="match status" value="1"/>
</dbReference>
<gene>
    <name evidence="10" type="primary">pdhC</name>
    <name evidence="10" type="ORF">Atai01_78180</name>
</gene>
<evidence type="ECO:0000256" key="5">
    <source>
        <dbReference type="ARBA" id="ARBA00023315"/>
    </source>
</evidence>
<dbReference type="CDD" id="cd06849">
    <property type="entry name" value="lipoyl_domain"/>
    <property type="match status" value="1"/>
</dbReference>
<dbReference type="InterPro" id="IPR023213">
    <property type="entry name" value="CAT-like_dom_sf"/>
</dbReference>
<dbReference type="InterPro" id="IPR011053">
    <property type="entry name" value="Single_hybrid_motif"/>
</dbReference>
<keyword evidence="5 6" id="KW-0012">Acyltransferase</keyword>
<dbReference type="InterPro" id="IPR004167">
    <property type="entry name" value="PSBD"/>
</dbReference>
<keyword evidence="3 6" id="KW-0808">Transferase</keyword>
<feature type="region of interest" description="Disordered" evidence="7">
    <location>
        <begin position="101"/>
        <end position="128"/>
    </location>
</feature>
<dbReference type="AlphaFoldDB" id="A0A9W6VL28"/>
<comment type="similarity">
    <text evidence="2 6">Belongs to the 2-oxoacid dehydrogenase family.</text>
</comment>
<keyword evidence="11" id="KW-1185">Reference proteome</keyword>
<dbReference type="Pfam" id="PF00364">
    <property type="entry name" value="Biotin_lipoyl"/>
    <property type="match status" value="1"/>
</dbReference>
<evidence type="ECO:0000256" key="7">
    <source>
        <dbReference type="SAM" id="MobiDB-lite"/>
    </source>
</evidence>
<dbReference type="EMBL" id="BSTI01000032">
    <property type="protein sequence ID" value="GLY71199.1"/>
    <property type="molecule type" value="Genomic_DNA"/>
</dbReference>
<evidence type="ECO:0000256" key="1">
    <source>
        <dbReference type="ARBA" id="ARBA00001938"/>
    </source>
</evidence>
<dbReference type="SUPFAM" id="SSF51230">
    <property type="entry name" value="Single hybrid motif"/>
    <property type="match status" value="1"/>
</dbReference>
<feature type="domain" description="Peripheral subunit-binding (PSBD)" evidence="9">
    <location>
        <begin position="131"/>
        <end position="168"/>
    </location>
</feature>
<dbReference type="InterPro" id="IPR050743">
    <property type="entry name" value="2-oxoacid_DH_E2_comp"/>
</dbReference>
<dbReference type="GO" id="GO:0005737">
    <property type="term" value="C:cytoplasm"/>
    <property type="evidence" value="ECO:0007669"/>
    <property type="project" value="TreeGrafter"/>
</dbReference>
<evidence type="ECO:0000256" key="2">
    <source>
        <dbReference type="ARBA" id="ARBA00007317"/>
    </source>
</evidence>
<dbReference type="PANTHER" id="PTHR43178:SF5">
    <property type="entry name" value="LIPOAMIDE ACYLTRANSFERASE COMPONENT OF BRANCHED-CHAIN ALPHA-KETO ACID DEHYDROGENASE COMPLEX, MITOCHONDRIAL"/>
    <property type="match status" value="1"/>
</dbReference>
<dbReference type="PROSITE" id="PS00189">
    <property type="entry name" value="LIPOYL"/>
    <property type="match status" value="1"/>
</dbReference>
<comment type="caution">
    <text evidence="10">The sequence shown here is derived from an EMBL/GenBank/DDBJ whole genome shotgun (WGS) entry which is preliminary data.</text>
</comment>
<dbReference type="Gene3D" id="3.30.559.10">
    <property type="entry name" value="Chloramphenicol acetyltransferase-like domain"/>
    <property type="match status" value="1"/>
</dbReference>
<dbReference type="Pfam" id="PF02817">
    <property type="entry name" value="E3_binding"/>
    <property type="match status" value="1"/>
</dbReference>
<dbReference type="PANTHER" id="PTHR43178">
    <property type="entry name" value="DIHYDROLIPOAMIDE ACETYLTRANSFERASE COMPONENT OF PYRUVATE DEHYDROGENASE COMPLEX"/>
    <property type="match status" value="1"/>
</dbReference>
<dbReference type="SUPFAM" id="SSF47005">
    <property type="entry name" value="Peripheral subunit-binding domain of 2-oxo acid dehydrogenase complex"/>
    <property type="match status" value="1"/>
</dbReference>
<accession>A0A9W6VL28</accession>
<dbReference type="InterPro" id="IPR001078">
    <property type="entry name" value="2-oxoacid_DH_actylTfrase"/>
</dbReference>
<dbReference type="EC" id="2.3.1.-" evidence="6"/>
<dbReference type="RefSeq" id="WP_285490813.1">
    <property type="nucleotide sequence ID" value="NZ_BSTI01000032.1"/>
</dbReference>
<keyword evidence="4 6" id="KW-0450">Lipoyl</keyword>
<dbReference type="Gene3D" id="2.40.50.100">
    <property type="match status" value="1"/>
</dbReference>
<organism evidence="10 11">
    <name type="scientific">Amycolatopsis taiwanensis</name>
    <dbReference type="NCBI Taxonomy" id="342230"/>
    <lineage>
        <taxon>Bacteria</taxon>
        <taxon>Bacillati</taxon>
        <taxon>Actinomycetota</taxon>
        <taxon>Actinomycetes</taxon>
        <taxon>Pseudonocardiales</taxon>
        <taxon>Pseudonocardiaceae</taxon>
        <taxon>Amycolatopsis</taxon>
    </lineage>
</organism>
<evidence type="ECO:0000259" key="8">
    <source>
        <dbReference type="PROSITE" id="PS50968"/>
    </source>
</evidence>
<protein>
    <recommendedName>
        <fullName evidence="6">Dihydrolipoamide acetyltransferase component of pyruvate dehydrogenase complex</fullName>
        <ecNumber evidence="6">2.3.1.-</ecNumber>
    </recommendedName>
</protein>
<dbReference type="GO" id="GO:0016407">
    <property type="term" value="F:acetyltransferase activity"/>
    <property type="evidence" value="ECO:0007669"/>
    <property type="project" value="TreeGrafter"/>
</dbReference>
<evidence type="ECO:0000313" key="11">
    <source>
        <dbReference type="Proteomes" id="UP001165136"/>
    </source>
</evidence>
<dbReference type="SUPFAM" id="SSF52777">
    <property type="entry name" value="CoA-dependent acyltransferases"/>
    <property type="match status" value="1"/>
</dbReference>